<proteinExistence type="predicted"/>
<evidence type="ECO:0000313" key="2">
    <source>
        <dbReference type="EMBL" id="MBB4225958.1"/>
    </source>
</evidence>
<gene>
    <name evidence="2" type="ORF">GGD71_006771</name>
</gene>
<dbReference type="RefSeq" id="WP_184642657.1">
    <property type="nucleotide sequence ID" value="NZ_JACIFZ010000017.1"/>
</dbReference>
<comment type="caution">
    <text evidence="2">The sequence shown here is derived from an EMBL/GenBank/DDBJ whole genome shotgun (WGS) entry which is preliminary data.</text>
</comment>
<evidence type="ECO:0008006" key="4">
    <source>
        <dbReference type="Google" id="ProtNLM"/>
    </source>
</evidence>
<feature type="signal peptide" evidence="1">
    <location>
        <begin position="1"/>
        <end position="28"/>
    </location>
</feature>
<dbReference type="Proteomes" id="UP000524450">
    <property type="component" value="Unassembled WGS sequence"/>
</dbReference>
<reference evidence="2 3" key="1">
    <citation type="submission" date="2020-08" db="EMBL/GenBank/DDBJ databases">
        <title>Genomic Encyclopedia of Type Strains, Phase IV (KMG-V): Genome sequencing to study the core and pangenomes of soil and plant-associated prokaryotes.</title>
        <authorList>
            <person name="Whitman W."/>
        </authorList>
    </citation>
    <scope>NUCLEOTIDE SEQUENCE [LARGE SCALE GENOMIC DNA]</scope>
    <source>
        <strain evidence="2 3">34/80</strain>
    </source>
</reference>
<keyword evidence="1" id="KW-0732">Signal</keyword>
<name>A0A840GAX7_9BURK</name>
<accession>A0A840GAX7</accession>
<sequence length="116" mass="12726">MFLNGFAKRMITVIVPVSALMAASLATAGVSWSFGISVPAPAVLAPAPIYYEPAPAYVVPAPWYDPPPVLLRPVPPVYYRPIAPASQAPVTSLRVEHNSYHSNHYHYHDYDGYDDD</sequence>
<dbReference type="AlphaFoldDB" id="A0A840GAX7"/>
<evidence type="ECO:0000256" key="1">
    <source>
        <dbReference type="SAM" id="SignalP"/>
    </source>
</evidence>
<organism evidence="2 3">
    <name type="scientific">Variovorax guangxiensis</name>
    <dbReference type="NCBI Taxonomy" id="1775474"/>
    <lineage>
        <taxon>Bacteria</taxon>
        <taxon>Pseudomonadati</taxon>
        <taxon>Pseudomonadota</taxon>
        <taxon>Betaproteobacteria</taxon>
        <taxon>Burkholderiales</taxon>
        <taxon>Comamonadaceae</taxon>
        <taxon>Variovorax</taxon>
    </lineage>
</organism>
<evidence type="ECO:0000313" key="3">
    <source>
        <dbReference type="Proteomes" id="UP000524450"/>
    </source>
</evidence>
<protein>
    <recommendedName>
        <fullName evidence="4">Virulence factor</fullName>
    </recommendedName>
</protein>
<feature type="chain" id="PRO_5032998765" description="Virulence factor" evidence="1">
    <location>
        <begin position="29"/>
        <end position="116"/>
    </location>
</feature>
<dbReference type="EMBL" id="JACIFZ010000017">
    <property type="protein sequence ID" value="MBB4225958.1"/>
    <property type="molecule type" value="Genomic_DNA"/>
</dbReference>